<dbReference type="RefSeq" id="WP_141635244.1">
    <property type="nucleotide sequence ID" value="NZ_VIGB01000003.1"/>
</dbReference>
<feature type="transmembrane region" description="Helical" evidence="1">
    <location>
        <begin position="195"/>
        <end position="219"/>
    </location>
</feature>
<keyword evidence="3" id="KW-1185">Reference proteome</keyword>
<evidence type="ECO:0000313" key="2">
    <source>
        <dbReference type="EMBL" id="TQF04685.1"/>
    </source>
</evidence>
<dbReference type="InterPro" id="IPR029058">
    <property type="entry name" value="AB_hydrolase_fold"/>
</dbReference>
<evidence type="ECO:0008006" key="4">
    <source>
        <dbReference type="Google" id="ProtNLM"/>
    </source>
</evidence>
<evidence type="ECO:0000313" key="3">
    <source>
        <dbReference type="Proteomes" id="UP000319103"/>
    </source>
</evidence>
<proteinExistence type="predicted"/>
<accession>A0A540W6N8</accession>
<comment type="caution">
    <text evidence="2">The sequence shown here is derived from an EMBL/GenBank/DDBJ whole genome shotgun (WGS) entry which is preliminary data.</text>
</comment>
<evidence type="ECO:0000256" key="1">
    <source>
        <dbReference type="SAM" id="Phobius"/>
    </source>
</evidence>
<dbReference type="Proteomes" id="UP000319103">
    <property type="component" value="Unassembled WGS sequence"/>
</dbReference>
<feature type="transmembrane region" description="Helical" evidence="1">
    <location>
        <begin position="225"/>
        <end position="246"/>
    </location>
</feature>
<sequence length="520" mass="57163">MIDAQSDELVILVHGTFAGDKDRRDEGPRWWQRGSTTWEALTEVLPPGAVLPDEETGLFHWTGANAQSERLRGSADLLAVLLWLEERGRSYHLVGHSHGGSVIWEALVSAQLLSETKEVPSSLRGSLGIAPASLKSKHWVEWAQLPGLRSVTTVGTPFLHFLPRTTWLTSGWRSRRFTLKGHDVGFVRNMVSLSIYVPALVVMVGALLGLPALTIGAILELFDVAVPFGLMGLAWGAALVLTAVLFGPVNRLLFADALTHRARTSRTVFERFADRWLGLWAPDDEAIGMLRGVAAPRRPDYRWLWHPAADREPWAAPEGTGTPIPRVPVRIADPISNTGMVPHASLWKLTRTLGPLRAVFNRWIGPRISGAISRLLLHTVQGNDLPHTSLVYASPWPLPLDDLPPGLPETLAFRLTAHANARAAQLAPAIREILAQAALDGISLPQAAASRQRPRPDGALVHTGYFEDPELVRLIGLHIERHMARPPLKAPDEPALLSWLDENAEAVQRRLAEFRSAVPE</sequence>
<keyword evidence="1" id="KW-1133">Transmembrane helix</keyword>
<reference evidence="2 3" key="1">
    <citation type="submission" date="2019-06" db="EMBL/GenBank/DDBJ databases">
        <title>Description of Kitasatospora acidophila sp. nov. isolated from pine grove soil, and reclassification of Streptomyces novaecaesareae to Kitasatospora novaeceasareae comb. nov.</title>
        <authorList>
            <person name="Kim M.J."/>
        </authorList>
    </citation>
    <scope>NUCLEOTIDE SEQUENCE [LARGE SCALE GENOMIC DNA]</scope>
    <source>
        <strain evidence="2 3">MMS16-CNU292</strain>
    </source>
</reference>
<dbReference type="AlphaFoldDB" id="A0A540W6N8"/>
<protein>
    <recommendedName>
        <fullName evidence="4">Alpha/beta hydrolase</fullName>
    </recommendedName>
</protein>
<dbReference type="Gene3D" id="3.40.50.1820">
    <property type="entry name" value="alpha/beta hydrolase"/>
    <property type="match status" value="1"/>
</dbReference>
<keyword evidence="1" id="KW-0472">Membrane</keyword>
<name>A0A540W6N8_9ACTN</name>
<dbReference type="SUPFAM" id="SSF53474">
    <property type="entry name" value="alpha/beta-Hydrolases"/>
    <property type="match status" value="2"/>
</dbReference>
<keyword evidence="1" id="KW-0812">Transmembrane</keyword>
<dbReference type="OrthoDB" id="231913at2"/>
<dbReference type="EMBL" id="VIGB01000003">
    <property type="protein sequence ID" value="TQF04685.1"/>
    <property type="molecule type" value="Genomic_DNA"/>
</dbReference>
<gene>
    <name evidence="2" type="ORF">E6W39_23760</name>
</gene>
<organism evidence="2 3">
    <name type="scientific">Kitasatospora acidiphila</name>
    <dbReference type="NCBI Taxonomy" id="2567942"/>
    <lineage>
        <taxon>Bacteria</taxon>
        <taxon>Bacillati</taxon>
        <taxon>Actinomycetota</taxon>
        <taxon>Actinomycetes</taxon>
        <taxon>Kitasatosporales</taxon>
        <taxon>Streptomycetaceae</taxon>
        <taxon>Kitasatospora</taxon>
    </lineage>
</organism>